<dbReference type="Gene3D" id="3.40.50.720">
    <property type="entry name" value="NAD(P)-binding Rossmann-like Domain"/>
    <property type="match status" value="1"/>
</dbReference>
<sequence>MQDIVEAVHDWYTAGTRFALATVIETWSSAPRPAGASMAVSEHGEVVGSVSGGCVEGALVGVAEEVLATGVPALETYGVSGADAFAVGLTCGGTIRVLVEPVGPGSFPQLGEVRRAVAQRDAVAIATSIDLSRRTTERVVLTRTGVVGPVPPGPVGDGMLRHLRAMLDHGRSALCTVGEDGPYCDPVGEVFVESIAATPSLYVFGAVDFSDALSRAAKLLGYRVVVCDARPVFATARRFPLADEVVVSWPHTYLRSVDVRPTDVICVLTHDPKFDLPLLQEALASDAGYVGAMGSRSTHEHRISSLIERGVSREALERLRSPIGLDLGGSTPEETAVSILAEVIADRRRGTGRRLSELTTAIHGSA</sequence>
<evidence type="ECO:0000259" key="1">
    <source>
        <dbReference type="Pfam" id="PF02625"/>
    </source>
</evidence>
<dbReference type="InterPro" id="IPR027051">
    <property type="entry name" value="XdhC_Rossmann_dom"/>
</dbReference>
<dbReference type="Pfam" id="PF02625">
    <property type="entry name" value="XdhC_CoxI"/>
    <property type="match status" value="1"/>
</dbReference>
<evidence type="ECO:0000259" key="2">
    <source>
        <dbReference type="Pfam" id="PF13478"/>
    </source>
</evidence>
<protein>
    <submittedName>
        <fullName evidence="3">XdhC family protein</fullName>
    </submittedName>
</protein>
<gene>
    <name evidence="3" type="ORF">ESP62_007175</name>
</gene>
<dbReference type="PANTHER" id="PTHR30388:SF4">
    <property type="entry name" value="MOLYBDENUM COFACTOR INSERTION CHAPERONE PAOD"/>
    <property type="match status" value="1"/>
</dbReference>
<keyword evidence="4" id="KW-1185">Reference proteome</keyword>
<dbReference type="InterPro" id="IPR052698">
    <property type="entry name" value="MoCofactor_Util/Proc"/>
</dbReference>
<evidence type="ECO:0000313" key="4">
    <source>
        <dbReference type="Proteomes" id="UP001515100"/>
    </source>
</evidence>
<feature type="domain" description="XdhC Rossmann" evidence="2">
    <location>
        <begin position="201"/>
        <end position="343"/>
    </location>
</feature>
<proteinExistence type="predicted"/>
<comment type="caution">
    <text evidence="3">The sequence shown here is derived from an EMBL/GenBank/DDBJ whole genome shotgun (WGS) entry which is preliminary data.</text>
</comment>
<organism evidence="3 4">
    <name type="scientific">Aeromicrobium fastidiosum</name>
    <dbReference type="NCBI Taxonomy" id="52699"/>
    <lineage>
        <taxon>Bacteria</taxon>
        <taxon>Bacillati</taxon>
        <taxon>Actinomycetota</taxon>
        <taxon>Actinomycetes</taxon>
        <taxon>Propionibacteriales</taxon>
        <taxon>Nocardioidaceae</taxon>
        <taxon>Aeromicrobium</taxon>
    </lineage>
</organism>
<dbReference type="PANTHER" id="PTHR30388">
    <property type="entry name" value="ALDEHYDE OXIDOREDUCTASE MOLYBDENUM COFACTOR ASSEMBLY PROTEIN"/>
    <property type="match status" value="1"/>
</dbReference>
<dbReference type="OrthoDB" id="9815497at2"/>
<dbReference type="RefSeq" id="WP_129183199.1">
    <property type="nucleotide sequence ID" value="NZ_JAGIOG010000001.1"/>
</dbReference>
<dbReference type="Proteomes" id="UP001515100">
    <property type="component" value="Unassembled WGS sequence"/>
</dbReference>
<feature type="domain" description="XdhC- CoxI" evidence="1">
    <location>
        <begin position="11"/>
        <end position="78"/>
    </location>
</feature>
<dbReference type="Pfam" id="PF13478">
    <property type="entry name" value="XdhC_C"/>
    <property type="match status" value="1"/>
</dbReference>
<evidence type="ECO:0000313" key="3">
    <source>
        <dbReference type="EMBL" id="KAA1378156.1"/>
    </source>
</evidence>
<dbReference type="InterPro" id="IPR003777">
    <property type="entry name" value="XdhC_CoxI"/>
</dbReference>
<reference evidence="3" key="1">
    <citation type="submission" date="2019-09" db="EMBL/GenBank/DDBJ databases">
        <authorList>
            <person name="Li J."/>
        </authorList>
    </citation>
    <scope>NUCLEOTIDE SEQUENCE [LARGE SCALE GENOMIC DNA]</scope>
    <source>
        <strain evidence="3">NRBC 14897</strain>
    </source>
</reference>
<dbReference type="EMBL" id="SDPP02000002">
    <property type="protein sequence ID" value="KAA1378156.1"/>
    <property type="molecule type" value="Genomic_DNA"/>
</dbReference>
<accession>A0A641AMR8</accession>
<name>A0A641AMR8_9ACTN</name>
<dbReference type="AlphaFoldDB" id="A0A641AMR8"/>